<sequence>MFSIAAINDTDSRSQWEPRAPTKEAQEFHLSQTYHEGLLKLQAKEYEKARELLEFVLKDPLIANAQVDGSASDSHLLQLRFLALKNLATVFLQQGSAHYENALHCYLQAVEIDSKDSVVWNQLGTLSCSMGLLSISRWAFEQGLVCSPNNWNCMEKLLEVLIAIGDEVACLSVAEMILRHWPSHSRALHVKNAIEESEPLSFAPRGIDKLEPKHVRLKFTDKRKAKNENLVEGVAFKRLNQNIELHLTEVSWVGLAEALLEILSPSNVHSAETEPERECKSGDIRLSIHLSSSSDAVMHPLDGKGSSSENMAFGDGYMEKTSSLKDKESNMQEDQPHERRSSRLERLRSRKPGKEESDSSCGKDRAKVVIQYLEPFIAGGLGGRDTIETTTSTSSINTEYNNVSRFVRETSKNYGAYHIGHLLLEEITRQGFKHQDGFVKFLELEKLTRHWGKERTSECSLFLAELYYDFGLCSSSGSKQSEFMSETSYHLCKIIESVALDYPFHLTHKLKDEGCTLVDSFQETNRLFTSIEGNSNLDSSLLTNSSFWVRFFWLSGRLSVFDGNKAKACEEFCISSSLLAKTENMDDSLRSVCRPYCKAIKELTIDRVLYEINMLKINFLMEKSVSKMIEKEMYMECVSLLSPLLFSTQDVYIDSFSLTMTEKKNEKITSIELMALNVLIEACQKTKPIDMEMYLNCHRRKLQILMAMMGFNVCLPLLKPSHLTLSLSTPPNFEVESKESSTKYYNYLVAEEVKALSDCVSQVKKVINHPGDPKGLTVPTSSIGQIQTLLLSLMSHVANTVICDKASAQVISDQAQSSCFVDAAIVFCKLQHLNLSIPVKTQVDLIVATHDLLAEYGLCCAGEGGKGEEGTFLRFAIKHLLALDMKLKSIFSPLNKESTQCEEKVSQITLVKSSLDESKSDTLDLPMDQAKLEEISAVEKIVAQGLISNGVSSHKVHNEDSKEVGCENCGGTGSGSKVNKVENSINQLAECEDELMEDEREELESKIDSALDQCFFCLYGLNLRSDSSYEDDPVMHKNSSRGDYQTKEQCADVFKYILPYAKASSKTGLVKLRRVLRAIRKHFPQPPEDVLAGNPIDKFLDDPDLCEDKLSEEAGSNGFLETITKNMFPDVGGLGQYNASLFGRSEPYLEVYCNLYYFLALSEEMSATDKWPGFVLTKEGEEFVQQNAKLFKYDLMYNPLRFESWQKLGNIYDEEVDLLLNDGSKHINVVGWRKNATLPERVEMSRRRSRRCLLMSLALAKTSAQQCEIHELLALVYYDSLQNVVPFYDQRSVLPAKDAAWVMFCENSMKHFKKAFTLKQDWLHSFYLGKLSEKLGYPHGVALSYYNKAIALNISAVDPVYRMHASRLKLLFKCGKQNLEILKVLSENSFNQSVKEDVTRILVEMDCSLLSTKDRCTQANSEELKHEGLLKLDKAWSMLYNDCISALETCVEGDLKHFHKARYMFAQGLYRRGKSGDIERAKDQLSFCFKSSRSSFTINMWEIDSMVKKGRRKTPGSAGNKKGLEVNLPESSRKFITCIRKYVLFYLKLLEETGDRCTLERAYISLRADKRFSLCIEDLVPVAIGRYIKALISSMYPSQSASSGTISSSDHVLERMFALFMEQGSLWPEICSLPEIKGPDTTENILYGYLHEHIVSLEKNGKLETLEAINEKIRKRFKNSKLSNSNCAKVCRHAAVAWCRSLIYNLAQITPLLYRFSNEIPVLNSTDGGMDNSQLLCIDLQIHELWSTAYEDTIHLEKLEKKWSPILSKLKDVVIKKASDENLECANTLLRASYNFYRESSSVMLASGLNLYLIPSQLVTETQFHPSMSGLEALDLSIPRKLLLWAYALLHGRYANISFVVKHCEEITKSKLKRGSGSSSTNLNSPAVIPILTGSGKDGANSAGCIDVDPTHVITMGSGSFCGSNNTNSATSLPASGEIQKNLFASPPLHNPTDIAERSTHERDPERLTYPM</sequence>
<proteinExistence type="predicted"/>
<organism evidence="1 2">
    <name type="scientific">Bauhinia variegata</name>
    <name type="common">Purple orchid tree</name>
    <name type="synonym">Phanera variegata</name>
    <dbReference type="NCBI Taxonomy" id="167791"/>
    <lineage>
        <taxon>Eukaryota</taxon>
        <taxon>Viridiplantae</taxon>
        <taxon>Streptophyta</taxon>
        <taxon>Embryophyta</taxon>
        <taxon>Tracheophyta</taxon>
        <taxon>Spermatophyta</taxon>
        <taxon>Magnoliopsida</taxon>
        <taxon>eudicotyledons</taxon>
        <taxon>Gunneridae</taxon>
        <taxon>Pentapetalae</taxon>
        <taxon>rosids</taxon>
        <taxon>fabids</taxon>
        <taxon>Fabales</taxon>
        <taxon>Fabaceae</taxon>
        <taxon>Cercidoideae</taxon>
        <taxon>Cercideae</taxon>
        <taxon>Bauhiniinae</taxon>
        <taxon>Bauhinia</taxon>
    </lineage>
</organism>
<evidence type="ECO:0000313" key="1">
    <source>
        <dbReference type="EMBL" id="KAI4316071.1"/>
    </source>
</evidence>
<accession>A0ACB9LWP4</accession>
<dbReference type="EMBL" id="CM039435">
    <property type="protein sequence ID" value="KAI4316071.1"/>
    <property type="molecule type" value="Genomic_DNA"/>
</dbReference>
<comment type="caution">
    <text evidence="1">The sequence shown here is derived from an EMBL/GenBank/DDBJ whole genome shotgun (WGS) entry which is preliminary data.</text>
</comment>
<gene>
    <name evidence="1" type="ORF">L6164_024088</name>
</gene>
<evidence type="ECO:0000313" key="2">
    <source>
        <dbReference type="Proteomes" id="UP000828941"/>
    </source>
</evidence>
<dbReference type="Proteomes" id="UP000828941">
    <property type="component" value="Chromosome 10"/>
</dbReference>
<keyword evidence="2" id="KW-1185">Reference proteome</keyword>
<protein>
    <submittedName>
        <fullName evidence="1">Uncharacterized protein</fullName>
    </submittedName>
</protein>
<reference evidence="1 2" key="1">
    <citation type="journal article" date="2022" name="DNA Res.">
        <title>Chromosomal-level genome assembly of the orchid tree Bauhinia variegata (Leguminosae; Cercidoideae) supports the allotetraploid origin hypothesis of Bauhinia.</title>
        <authorList>
            <person name="Zhong Y."/>
            <person name="Chen Y."/>
            <person name="Zheng D."/>
            <person name="Pang J."/>
            <person name="Liu Y."/>
            <person name="Luo S."/>
            <person name="Meng S."/>
            <person name="Qian L."/>
            <person name="Wei D."/>
            <person name="Dai S."/>
            <person name="Zhou R."/>
        </authorList>
    </citation>
    <scope>NUCLEOTIDE SEQUENCE [LARGE SCALE GENOMIC DNA]</scope>
    <source>
        <strain evidence="1">BV-YZ2020</strain>
    </source>
</reference>
<name>A0ACB9LWP4_BAUVA</name>